<dbReference type="InterPro" id="IPR021354">
    <property type="entry name" value="DUF2975"/>
</dbReference>
<name>A0ABW2TR75_9PSEU</name>
<feature type="transmembrane region" description="Helical" evidence="1">
    <location>
        <begin position="12"/>
        <end position="32"/>
    </location>
</feature>
<keyword evidence="1" id="KW-0472">Membrane</keyword>
<evidence type="ECO:0000256" key="1">
    <source>
        <dbReference type="SAM" id="Phobius"/>
    </source>
</evidence>
<gene>
    <name evidence="2" type="ORF">ACFQV2_19175</name>
</gene>
<keyword evidence="1" id="KW-0812">Transmembrane</keyword>
<evidence type="ECO:0000313" key="2">
    <source>
        <dbReference type="EMBL" id="MFC7615306.1"/>
    </source>
</evidence>
<organism evidence="2 3">
    <name type="scientific">Actinokineospora soli</name>
    <dbReference type="NCBI Taxonomy" id="1048753"/>
    <lineage>
        <taxon>Bacteria</taxon>
        <taxon>Bacillati</taxon>
        <taxon>Actinomycetota</taxon>
        <taxon>Actinomycetes</taxon>
        <taxon>Pseudonocardiales</taxon>
        <taxon>Pseudonocardiaceae</taxon>
        <taxon>Actinokineospora</taxon>
    </lineage>
</organism>
<dbReference type="Pfam" id="PF11188">
    <property type="entry name" value="DUF2975"/>
    <property type="match status" value="1"/>
</dbReference>
<sequence>MGSNLVEPARVLVTAVAAVVMAVVFVEVFATFTQVQSGSVCLDVPQLGVHVRGEMPAGTGLGLAPGVELGGGPVRACVEGATGTQRVLGVVVAWSDRLFVLVTVAFGLRLFTLLEREGVFTARAERRMRVVGWVVIAGSLVSASVAAVASAVLLVSMVPGHGLWSWMGFFDPSVPVIVLGAVLLSVSRVVEVGAGMRADLEGTV</sequence>
<keyword evidence="3" id="KW-1185">Reference proteome</keyword>
<accession>A0ABW2TR75</accession>
<comment type="caution">
    <text evidence="2">The sequence shown here is derived from an EMBL/GenBank/DDBJ whole genome shotgun (WGS) entry which is preliminary data.</text>
</comment>
<feature type="transmembrane region" description="Helical" evidence="1">
    <location>
        <begin position="130"/>
        <end position="157"/>
    </location>
</feature>
<proteinExistence type="predicted"/>
<dbReference type="EMBL" id="JBHTEY010000004">
    <property type="protein sequence ID" value="MFC7615306.1"/>
    <property type="molecule type" value="Genomic_DNA"/>
</dbReference>
<keyword evidence="1" id="KW-1133">Transmembrane helix</keyword>
<dbReference type="Proteomes" id="UP001596512">
    <property type="component" value="Unassembled WGS sequence"/>
</dbReference>
<protein>
    <submittedName>
        <fullName evidence="2">DUF2975 domain-containing protein</fullName>
    </submittedName>
</protein>
<feature type="transmembrane region" description="Helical" evidence="1">
    <location>
        <begin position="163"/>
        <end position="186"/>
    </location>
</feature>
<evidence type="ECO:0000313" key="3">
    <source>
        <dbReference type="Proteomes" id="UP001596512"/>
    </source>
</evidence>
<reference evidence="3" key="1">
    <citation type="journal article" date="2019" name="Int. J. Syst. Evol. Microbiol.">
        <title>The Global Catalogue of Microorganisms (GCM) 10K type strain sequencing project: providing services to taxonomists for standard genome sequencing and annotation.</title>
        <authorList>
            <consortium name="The Broad Institute Genomics Platform"/>
            <consortium name="The Broad Institute Genome Sequencing Center for Infectious Disease"/>
            <person name="Wu L."/>
            <person name="Ma J."/>
        </authorList>
    </citation>
    <scope>NUCLEOTIDE SEQUENCE [LARGE SCALE GENOMIC DNA]</scope>
    <source>
        <strain evidence="3">JCM 17695</strain>
    </source>
</reference>